<proteinExistence type="predicted"/>
<dbReference type="EMBL" id="LS483343">
    <property type="protein sequence ID" value="SQF40796.1"/>
    <property type="molecule type" value="Genomic_DNA"/>
</dbReference>
<dbReference type="KEGG" id="sfer:NCTC12278_01374"/>
<name>A0A2X3W8Z0_9STRE</name>
<reference evidence="1 2" key="1">
    <citation type="submission" date="2018-06" db="EMBL/GenBank/DDBJ databases">
        <authorList>
            <consortium name="Pathogen Informatics"/>
            <person name="Doyle S."/>
        </authorList>
    </citation>
    <scope>NUCLEOTIDE SEQUENCE [LARGE SCALE GENOMIC DNA]</scope>
    <source>
        <strain evidence="1 2">NCTC12278</strain>
    </source>
</reference>
<protein>
    <recommendedName>
        <fullName evidence="3">YokE-like PH domain-containing protein</fullName>
    </recommendedName>
</protein>
<evidence type="ECO:0008006" key="3">
    <source>
        <dbReference type="Google" id="ProtNLM"/>
    </source>
</evidence>
<sequence>MFLKLEEVHDFLKENSLYDDHTHVIWATIRTGGTSNAYFILAFTLDNLVVLDITAMGKIAGIGRIYPAEEILSAELKKKLLFGYQFCFETAEGIHKLHVNKGILGTKWHAEEFQALLNTTAYSYFRFSKE</sequence>
<dbReference type="RefSeq" id="WP_018030222.1">
    <property type="nucleotide sequence ID" value="NZ_CAMCCF010000002.1"/>
</dbReference>
<accession>A0A2X3W8Z0</accession>
<dbReference type="OrthoDB" id="2227492at2"/>
<evidence type="ECO:0000313" key="1">
    <source>
        <dbReference type="EMBL" id="SQF40796.1"/>
    </source>
</evidence>
<dbReference type="STRING" id="1123303.GCA_000372425_00892"/>
<organism evidence="1 2">
    <name type="scientific">Streptococcus ferus</name>
    <dbReference type="NCBI Taxonomy" id="1345"/>
    <lineage>
        <taxon>Bacteria</taxon>
        <taxon>Bacillati</taxon>
        <taxon>Bacillota</taxon>
        <taxon>Bacilli</taxon>
        <taxon>Lactobacillales</taxon>
        <taxon>Streptococcaceae</taxon>
        <taxon>Streptococcus</taxon>
    </lineage>
</organism>
<keyword evidence="2" id="KW-1185">Reference proteome</keyword>
<gene>
    <name evidence="1" type="ORF">NCTC12278_01374</name>
</gene>
<dbReference type="AlphaFoldDB" id="A0A2X3W8Z0"/>
<dbReference type="Proteomes" id="UP000249495">
    <property type="component" value="Chromosome 1"/>
</dbReference>
<evidence type="ECO:0000313" key="2">
    <source>
        <dbReference type="Proteomes" id="UP000249495"/>
    </source>
</evidence>